<comment type="caution">
    <text evidence="5">The sequence shown here is derived from an EMBL/GenBank/DDBJ whole genome shotgun (WGS) entry which is preliminary data.</text>
</comment>
<sequence>MSSLGGLNIILNLETIQFQNGLSKSDQETKKFVKQFEANFSSAQKKVREFSERTTQYLNNIENAAHNINKTSSWNFKIDNFERIKSLAANFVEIADKSTELSNKLKLVTENEVQHAKAMADVYDISLKTAQSTQAVSAIYSSFSQNAKELRINQQQVASITETISKAVAISGASTSEAQNSLTQFSQTLLMGKMRSQEYNSIMTQTPAVLQAIARGLGITMGELKKMSDDGKLTTDKIIQGLEKSKTSVDELYSKTTTTVSGAMQNLQTATQKWVGELDTSLGVSDKAVKVTELLARHLDDLAKTAVVVGVAYGSWKLSSVIQGQYNSIKATQAETTAKYEKLAALTQETQATYQTQLATYQSIQSKQADVVATQAQIQAEQAKLRILSLSATSYAERKAIQVELQALDRISAELTQKQTFLDQQQAAAKKALSLAYRENAFAQSAFAASTKASGIAMTAFSAITAGVKAEMNALKVAMLSNPIMMGLTILTTASSLLYMFSSSTNDATEASLRYADSIEQVRGNLERMTAAQTFAELIKVKRSIEAQQESVANLKAEQDKLIQQIETGINRSMDEMTGILFESILSAKELAEKKEKLIIVTADLENEQNKLNRTLEWQRDLKAHIPIAELRDRFAELFPNIEQSQIKVDGLNVSVGNFTFAIPSATTEALSFAGAIGTVAATALQAAVAVANFQQVSTGISADAQKIIDRNSKQLKIQQLEKSGNFAEAAKLKAELQIDSDKFQGADFDALMKSYTEGFLYQYNNKPKGGGKPKKPKKTEAEKAAEKVRKQAEKSREDYQKQFGEMSYRLSELKANTKDIEMFGQVSQYQEVKKLTEDITLNAEKYAGYGSEGIAKLKVLASQIDSENQKIAIAKLKFESNESLDAMKLGIDLLGKTRTEQELIQFNHQLDLEVTKLRQDMSKENIAILDQEIAKIKERHANLQAEAETARSSWKLGMQQGWNTIQDDITNVAENTKNITVNAFGQMSDAMTELVTTGKADFRSMTQSILKDISNMIIKMLIFRAISSAFGGWAGGTTTVNANAVHGMGTWATGGYTGDGGKFTPAGIVHKGEYVITKEATSRIGLDYLNYLNYGKRGFASGGGVAVPRVPSINHQPSAC</sequence>
<evidence type="ECO:0000313" key="6">
    <source>
        <dbReference type="Proteomes" id="UP000248689"/>
    </source>
</evidence>
<keyword evidence="1" id="KW-0175">Coiled coil</keyword>
<keyword evidence="6" id="KW-1185">Reference proteome</keyword>
<dbReference type="OrthoDB" id="79849at2"/>
<accession>A0A328C3J2</accession>
<reference evidence="6" key="1">
    <citation type="submission" date="2018-02" db="EMBL/GenBank/DDBJ databases">
        <title>Glaesserella australis sp. nov., isolated from the lungs of pigs.</title>
        <authorList>
            <person name="Turni C."/>
            <person name="Christensen H."/>
        </authorList>
    </citation>
    <scope>NUCLEOTIDE SEQUENCE [LARGE SCALE GENOMIC DNA]</scope>
    <source>
        <strain evidence="6">HS4635</strain>
    </source>
</reference>
<dbReference type="EMBL" id="PTPX01000009">
    <property type="protein sequence ID" value="RAL19084.1"/>
    <property type="molecule type" value="Genomic_DNA"/>
</dbReference>
<dbReference type="RefSeq" id="WP_111749696.1">
    <property type="nucleotide sequence ID" value="NZ_PTPX01000009.1"/>
</dbReference>
<gene>
    <name evidence="5" type="ORF">C5N92_04625</name>
</gene>
<evidence type="ECO:0000259" key="3">
    <source>
        <dbReference type="Pfam" id="PF09718"/>
    </source>
</evidence>
<dbReference type="Pfam" id="PF09718">
    <property type="entry name" value="Tape_meas_lam_C"/>
    <property type="match status" value="1"/>
</dbReference>
<dbReference type="InterPro" id="IPR006431">
    <property type="entry name" value="Phage_tape_meas_C"/>
</dbReference>
<proteinExistence type="predicted"/>
<organism evidence="5 6">
    <name type="scientific">Glaesserella australis</name>
    <dbReference type="NCBI Taxonomy" id="2094024"/>
    <lineage>
        <taxon>Bacteria</taxon>
        <taxon>Pseudomonadati</taxon>
        <taxon>Pseudomonadota</taxon>
        <taxon>Gammaproteobacteria</taxon>
        <taxon>Pasteurellales</taxon>
        <taxon>Pasteurellaceae</taxon>
        <taxon>Glaesserella</taxon>
    </lineage>
</organism>
<dbReference type="NCBIfam" id="TIGR02675">
    <property type="entry name" value="tape_meas_nterm"/>
    <property type="match status" value="1"/>
</dbReference>
<dbReference type="InterPro" id="IPR013491">
    <property type="entry name" value="Tape_meas_N"/>
</dbReference>
<feature type="region of interest" description="Disordered" evidence="2">
    <location>
        <begin position="766"/>
        <end position="797"/>
    </location>
</feature>
<evidence type="ECO:0000256" key="2">
    <source>
        <dbReference type="SAM" id="MobiDB-lite"/>
    </source>
</evidence>
<evidence type="ECO:0000256" key="1">
    <source>
        <dbReference type="SAM" id="Coils"/>
    </source>
</evidence>
<feature type="coiled-coil region" evidence="1">
    <location>
        <begin position="927"/>
        <end position="954"/>
    </location>
</feature>
<dbReference type="Pfam" id="PF20155">
    <property type="entry name" value="TMP_3"/>
    <property type="match status" value="1"/>
</dbReference>
<feature type="compositionally biased region" description="Basic and acidic residues" evidence="2">
    <location>
        <begin position="779"/>
        <end position="797"/>
    </location>
</feature>
<protein>
    <submittedName>
        <fullName evidence="5">Phage tail tape measure protein</fullName>
    </submittedName>
</protein>
<name>A0A328C3J2_9PAST</name>
<dbReference type="AlphaFoldDB" id="A0A328C3J2"/>
<dbReference type="NCBIfam" id="TIGR01541">
    <property type="entry name" value="tape_meas_lam_C"/>
    <property type="match status" value="1"/>
</dbReference>
<dbReference type="Proteomes" id="UP000248689">
    <property type="component" value="Unassembled WGS sequence"/>
</dbReference>
<evidence type="ECO:0000313" key="5">
    <source>
        <dbReference type="EMBL" id="RAL19084.1"/>
    </source>
</evidence>
<feature type="domain" description="Bacteriophage tail tape measure C-terminal" evidence="3">
    <location>
        <begin position="954"/>
        <end position="1027"/>
    </location>
</feature>
<feature type="coiled-coil region" evidence="1">
    <location>
        <begin position="538"/>
        <end position="611"/>
    </location>
</feature>
<feature type="domain" description="Tape measure protein N-terminal" evidence="4">
    <location>
        <begin position="90"/>
        <end position="279"/>
    </location>
</feature>
<evidence type="ECO:0000259" key="4">
    <source>
        <dbReference type="Pfam" id="PF20155"/>
    </source>
</evidence>